<keyword evidence="4" id="KW-0574">Periplasm</keyword>
<dbReference type="AlphaFoldDB" id="A0A8J6XNU0"/>
<organism evidence="6 7">
    <name type="scientific">Iningainema tapete BLCC-T55</name>
    <dbReference type="NCBI Taxonomy" id="2748662"/>
    <lineage>
        <taxon>Bacteria</taxon>
        <taxon>Bacillati</taxon>
        <taxon>Cyanobacteriota</taxon>
        <taxon>Cyanophyceae</taxon>
        <taxon>Nostocales</taxon>
        <taxon>Scytonemataceae</taxon>
        <taxon>Iningainema tapete</taxon>
    </lineage>
</organism>
<dbReference type="GO" id="GO:0051082">
    <property type="term" value="F:unfolded protein binding"/>
    <property type="evidence" value="ECO:0007669"/>
    <property type="project" value="TreeGrafter"/>
</dbReference>
<dbReference type="PANTHER" id="PTHR38102">
    <property type="entry name" value="PERIPLASMIC CHAPERONE SPY"/>
    <property type="match status" value="1"/>
</dbReference>
<comment type="subcellular location">
    <subcellularLocation>
        <location evidence="1">Periplasm</location>
    </subcellularLocation>
</comment>
<dbReference type="EMBL" id="JACXAE010000078">
    <property type="protein sequence ID" value="MBD2775375.1"/>
    <property type="molecule type" value="Genomic_DNA"/>
</dbReference>
<dbReference type="Pfam" id="PF07813">
    <property type="entry name" value="LTXXQ"/>
    <property type="match status" value="1"/>
</dbReference>
<proteinExistence type="inferred from homology"/>
<reference evidence="6" key="1">
    <citation type="submission" date="2020-09" db="EMBL/GenBank/DDBJ databases">
        <title>Iningainema tapete sp. nov. (Scytonemataceae, Cyanobacteria) from greenhouses in central Florida (USA) produces two types of nodularin with biosynthetic potential for microcystin-LR and anabaenopeptins.</title>
        <authorList>
            <person name="Berthold D.E."/>
            <person name="Lefler F.W."/>
            <person name="Huang I.-S."/>
            <person name="Abdulla H."/>
            <person name="Zimba P.V."/>
            <person name="Laughinghouse H.D. IV."/>
        </authorList>
    </citation>
    <scope>NUCLEOTIDE SEQUENCE</scope>
    <source>
        <strain evidence="6">BLCCT55</strain>
    </source>
</reference>
<dbReference type="GO" id="GO:0030288">
    <property type="term" value="C:outer membrane-bounded periplasmic space"/>
    <property type="evidence" value="ECO:0007669"/>
    <property type="project" value="TreeGrafter"/>
</dbReference>
<gene>
    <name evidence="6" type="ORF">ICL16_25770</name>
</gene>
<evidence type="ECO:0000256" key="5">
    <source>
        <dbReference type="SAM" id="MobiDB-lite"/>
    </source>
</evidence>
<dbReference type="PROSITE" id="PS51257">
    <property type="entry name" value="PROKAR_LIPOPROTEIN"/>
    <property type="match status" value="1"/>
</dbReference>
<comment type="caution">
    <text evidence="6">The sequence shown here is derived from an EMBL/GenBank/DDBJ whole genome shotgun (WGS) entry which is preliminary data.</text>
</comment>
<dbReference type="PANTHER" id="PTHR38102:SF1">
    <property type="entry name" value="PERIPLASMIC CHAPERONE SPY"/>
    <property type="match status" value="1"/>
</dbReference>
<evidence type="ECO:0000256" key="4">
    <source>
        <dbReference type="ARBA" id="ARBA00022764"/>
    </source>
</evidence>
<dbReference type="InterPro" id="IPR012899">
    <property type="entry name" value="LTXXQ"/>
</dbReference>
<evidence type="ECO:0000256" key="2">
    <source>
        <dbReference type="ARBA" id="ARBA00008441"/>
    </source>
</evidence>
<protein>
    <submittedName>
        <fullName evidence="6">Spy/CpxP family protein refolding chaperone</fullName>
    </submittedName>
</protein>
<evidence type="ECO:0000256" key="1">
    <source>
        <dbReference type="ARBA" id="ARBA00004418"/>
    </source>
</evidence>
<evidence type="ECO:0000256" key="3">
    <source>
        <dbReference type="ARBA" id="ARBA00022729"/>
    </source>
</evidence>
<feature type="compositionally biased region" description="Basic and acidic residues" evidence="5">
    <location>
        <begin position="131"/>
        <end position="148"/>
    </location>
</feature>
<comment type="similarity">
    <text evidence="2">Belongs to the CpxP/Spy family.</text>
</comment>
<feature type="region of interest" description="Disordered" evidence="5">
    <location>
        <begin position="27"/>
        <end position="59"/>
    </location>
</feature>
<accession>A0A8J6XNU0</accession>
<feature type="compositionally biased region" description="Low complexity" evidence="5">
    <location>
        <begin position="27"/>
        <end position="45"/>
    </location>
</feature>
<name>A0A8J6XNU0_9CYAN</name>
<sequence>MKFKLDVKPIIGTAMIAIFAAGCQLSSPSNTSQNNSNSTSLSQASERMSDLNLTEAQKAQMKQIREQSQAKITALLSPEQQAQFKDAAQGKNESPMRVIRNLNLSETQKQQVREIIRAQRQQFRAILTPEQQEKMKQNRGWKEESSSN</sequence>
<evidence type="ECO:0000313" key="7">
    <source>
        <dbReference type="Proteomes" id="UP000629098"/>
    </source>
</evidence>
<dbReference type="RefSeq" id="WP_190833674.1">
    <property type="nucleotide sequence ID" value="NZ_JACXAE010000078.1"/>
</dbReference>
<dbReference type="Proteomes" id="UP000629098">
    <property type="component" value="Unassembled WGS sequence"/>
</dbReference>
<feature type="region of interest" description="Disordered" evidence="5">
    <location>
        <begin position="127"/>
        <end position="148"/>
    </location>
</feature>
<dbReference type="InterPro" id="IPR052211">
    <property type="entry name" value="Cpx_auxiliary_protein"/>
</dbReference>
<keyword evidence="7" id="KW-1185">Reference proteome</keyword>
<keyword evidence="3" id="KW-0732">Signal</keyword>
<evidence type="ECO:0000313" key="6">
    <source>
        <dbReference type="EMBL" id="MBD2775375.1"/>
    </source>
</evidence>